<evidence type="ECO:0000256" key="4">
    <source>
        <dbReference type="ARBA" id="ARBA00023136"/>
    </source>
</evidence>
<evidence type="ECO:0000313" key="8">
    <source>
        <dbReference type="Proteomes" id="UP000192578"/>
    </source>
</evidence>
<keyword evidence="2 5" id="KW-0812">Transmembrane</keyword>
<dbReference type="Gene3D" id="1.20.1070.10">
    <property type="entry name" value="Rhodopsin 7-helix transmembrane proteins"/>
    <property type="match status" value="1"/>
</dbReference>
<dbReference type="EMBL" id="MTYJ01000250">
    <property type="protein sequence ID" value="OWA52086.1"/>
    <property type="molecule type" value="Genomic_DNA"/>
</dbReference>
<feature type="transmembrane region" description="Helical" evidence="5">
    <location>
        <begin position="160"/>
        <end position="181"/>
    </location>
</feature>
<feature type="transmembrane region" description="Helical" evidence="5">
    <location>
        <begin position="193"/>
        <end position="215"/>
    </location>
</feature>
<evidence type="ECO:0000256" key="3">
    <source>
        <dbReference type="ARBA" id="ARBA00022989"/>
    </source>
</evidence>
<protein>
    <recommendedName>
        <fullName evidence="6">G-protein coupled receptors family 1 profile domain-containing protein</fullName>
    </recommendedName>
</protein>
<evidence type="ECO:0000259" key="6">
    <source>
        <dbReference type="PROSITE" id="PS50262"/>
    </source>
</evidence>
<feature type="transmembrane region" description="Helical" evidence="5">
    <location>
        <begin position="67"/>
        <end position="91"/>
    </location>
</feature>
<dbReference type="GO" id="GO:0016020">
    <property type="term" value="C:membrane"/>
    <property type="evidence" value="ECO:0007669"/>
    <property type="project" value="UniProtKB-SubCell"/>
</dbReference>
<comment type="caution">
    <text evidence="7">The sequence shown here is derived from an EMBL/GenBank/DDBJ whole genome shotgun (WGS) entry which is preliminary data.</text>
</comment>
<dbReference type="PROSITE" id="PS50262">
    <property type="entry name" value="G_PROTEIN_RECEP_F1_2"/>
    <property type="match status" value="1"/>
</dbReference>
<feature type="transmembrane region" description="Helical" evidence="5">
    <location>
        <begin position="111"/>
        <end position="132"/>
    </location>
</feature>
<evidence type="ECO:0000256" key="1">
    <source>
        <dbReference type="ARBA" id="ARBA00004370"/>
    </source>
</evidence>
<name>A0A9X6RLY0_HYPEX</name>
<keyword evidence="4 5" id="KW-0472">Membrane</keyword>
<feature type="domain" description="G-protein coupled receptors family 1 profile" evidence="6">
    <location>
        <begin position="1"/>
        <end position="212"/>
    </location>
</feature>
<dbReference type="InterPro" id="IPR017452">
    <property type="entry name" value="GPCR_Rhodpsn_7TM"/>
</dbReference>
<dbReference type="Proteomes" id="UP000192578">
    <property type="component" value="Unassembled WGS sequence"/>
</dbReference>
<proteinExistence type="predicted"/>
<accession>A0A9X6RLY0</accession>
<evidence type="ECO:0000313" key="7">
    <source>
        <dbReference type="EMBL" id="OWA52086.1"/>
    </source>
</evidence>
<reference evidence="8" key="1">
    <citation type="submission" date="2017-01" db="EMBL/GenBank/DDBJ databases">
        <title>Comparative genomics of anhydrobiosis in the tardigrade Hypsibius dujardini.</title>
        <authorList>
            <person name="Yoshida Y."/>
            <person name="Koutsovoulos G."/>
            <person name="Laetsch D."/>
            <person name="Stevens L."/>
            <person name="Kumar S."/>
            <person name="Horikawa D."/>
            <person name="Ishino K."/>
            <person name="Komine S."/>
            <person name="Tomita M."/>
            <person name="Blaxter M."/>
            <person name="Arakawa K."/>
        </authorList>
    </citation>
    <scope>NUCLEOTIDE SEQUENCE [LARGE SCALE GENOMIC DNA]</scope>
    <source>
        <strain evidence="8">Z151</strain>
    </source>
</reference>
<gene>
    <name evidence="7" type="ORF">BV898_16549</name>
</gene>
<sequence length="258" mass="28911">MSANRSHNVSREPVNPFTIIRPWEFPLLIKVITYGGFILTLIACLIYLEIIIAFVRNPLLITPFSIHIVNMVAINLVAASIYEVMLALNWYRTKTIRFGVVSTVTFVTRVVRFATILVPQGFIIVSYPLLVYKVLRRTRVTIGAQGGRPGRRSGRGEIRLVMWLVILEIIFWMPATMMAILGNLRIALPFLDVNAWAFDFATVLHTVDPVVYLLFLGNLRQEIKLHLRGLLGLPVQGLPVQSGPAGNNVVRPAAVGRN</sequence>
<comment type="subcellular location">
    <subcellularLocation>
        <location evidence="1">Membrane</location>
    </subcellularLocation>
</comment>
<keyword evidence="8" id="KW-1185">Reference proteome</keyword>
<feature type="transmembrane region" description="Helical" evidence="5">
    <location>
        <begin position="31"/>
        <end position="55"/>
    </location>
</feature>
<dbReference type="SUPFAM" id="SSF81321">
    <property type="entry name" value="Family A G protein-coupled receptor-like"/>
    <property type="match status" value="1"/>
</dbReference>
<dbReference type="AlphaFoldDB" id="A0A9X6RLY0"/>
<organism evidence="7 8">
    <name type="scientific">Hypsibius exemplaris</name>
    <name type="common">Freshwater tardigrade</name>
    <dbReference type="NCBI Taxonomy" id="2072580"/>
    <lineage>
        <taxon>Eukaryota</taxon>
        <taxon>Metazoa</taxon>
        <taxon>Ecdysozoa</taxon>
        <taxon>Tardigrada</taxon>
        <taxon>Eutardigrada</taxon>
        <taxon>Parachela</taxon>
        <taxon>Hypsibioidea</taxon>
        <taxon>Hypsibiidae</taxon>
        <taxon>Hypsibius</taxon>
    </lineage>
</organism>
<evidence type="ECO:0000256" key="5">
    <source>
        <dbReference type="SAM" id="Phobius"/>
    </source>
</evidence>
<keyword evidence="3 5" id="KW-1133">Transmembrane helix</keyword>
<evidence type="ECO:0000256" key="2">
    <source>
        <dbReference type="ARBA" id="ARBA00022692"/>
    </source>
</evidence>